<evidence type="ECO:0000256" key="1">
    <source>
        <dbReference type="SAM" id="SignalP"/>
    </source>
</evidence>
<proteinExistence type="predicted"/>
<accession>A0A0M2R999</accession>
<keyword evidence="3" id="KW-1185">Reference proteome</keyword>
<dbReference type="CDD" id="cd00037">
    <property type="entry name" value="CLECT"/>
    <property type="match status" value="1"/>
</dbReference>
<dbReference type="InterPro" id="IPR016187">
    <property type="entry name" value="CTDL_fold"/>
</dbReference>
<comment type="caution">
    <text evidence="2">The sequence shown here is derived from an EMBL/GenBank/DDBJ whole genome shotgun (WGS) entry which is preliminary data.</text>
</comment>
<reference evidence="2 3" key="1">
    <citation type="submission" date="2015-03" db="EMBL/GenBank/DDBJ databases">
        <title>Genome sequence of Kiloniella sp. P1-1, isolated from the gut microflora of Pacific white shrimp, Penaeus vannamei.</title>
        <authorList>
            <person name="Shao Z."/>
            <person name="Wang L."/>
            <person name="Li X."/>
        </authorList>
    </citation>
    <scope>NUCLEOTIDE SEQUENCE [LARGE SCALE GENOMIC DNA]</scope>
    <source>
        <strain evidence="2 3">P1-1</strain>
    </source>
</reference>
<feature type="signal peptide" evidence="1">
    <location>
        <begin position="1"/>
        <end position="26"/>
    </location>
</feature>
<protein>
    <recommendedName>
        <fullName evidence="4">Sulfatase-modifying factor enzyme domain-containing protein</fullName>
    </recommendedName>
</protein>
<evidence type="ECO:0000313" key="2">
    <source>
        <dbReference type="EMBL" id="KKJ77034.1"/>
    </source>
</evidence>
<dbReference type="EMBL" id="LANI01000006">
    <property type="protein sequence ID" value="KKJ77034.1"/>
    <property type="molecule type" value="Genomic_DNA"/>
</dbReference>
<dbReference type="RefSeq" id="WP_046506518.1">
    <property type="nucleotide sequence ID" value="NZ_LANI01000006.1"/>
</dbReference>
<organism evidence="2 3">
    <name type="scientific">Kiloniella litopenaei</name>
    <dbReference type="NCBI Taxonomy" id="1549748"/>
    <lineage>
        <taxon>Bacteria</taxon>
        <taxon>Pseudomonadati</taxon>
        <taxon>Pseudomonadota</taxon>
        <taxon>Alphaproteobacteria</taxon>
        <taxon>Rhodospirillales</taxon>
        <taxon>Kiloniellaceae</taxon>
        <taxon>Kiloniella</taxon>
    </lineage>
</organism>
<dbReference type="AlphaFoldDB" id="A0A0M2R999"/>
<sequence length="468" mass="52316">MSIFKRAAGLVGFAAFLFTLQSASVAQDTVQHEMKLDETIKAACHSYMIDALPDALSWLKDQVFENSPFCKRIEAAYDQEDISDTLQEQYKRKSALEPSLDRSKKNDRTLTITIECQSEYMCLESRIRFKDTAHAVSQAAYDKVAAYCEGRYGCIQAFFDEWPRDIPKQQAQVSKKGLSFESVLKSSLTPKGAPKAIGTQAAIPDASPQVSTLAVSLPSGNKPTTANLKLNHAIKDQCFCSLGAGECFDNPYGPIKKRLAQIEEQRRGVCMMWQAQYADVVQSSTVDNDKMDEDLVYMQKYVSDADERGYDLIRLAKEDFQRIKYRVRNNLPFKNTFEEKRADKLASGPTANVGEAPDGFGTESSNMKTAIVADAQNKKTSAFLFHPERMTFSAAKAFCQSKGMHLPSVAEAKPHLKEMIPLGDPFWGIWTTDQTAPDKIVGRYRTLRNNGFTEGENPTFASRVFCFS</sequence>
<evidence type="ECO:0000313" key="3">
    <source>
        <dbReference type="Proteomes" id="UP000034491"/>
    </source>
</evidence>
<evidence type="ECO:0008006" key="4">
    <source>
        <dbReference type="Google" id="ProtNLM"/>
    </source>
</evidence>
<dbReference type="SUPFAM" id="SSF56436">
    <property type="entry name" value="C-type lectin-like"/>
    <property type="match status" value="1"/>
</dbReference>
<dbReference type="Proteomes" id="UP000034491">
    <property type="component" value="Unassembled WGS sequence"/>
</dbReference>
<keyword evidence="1" id="KW-0732">Signal</keyword>
<dbReference type="OrthoDB" id="7058367at2"/>
<feature type="chain" id="PRO_5005640602" description="Sulfatase-modifying factor enzyme domain-containing protein" evidence="1">
    <location>
        <begin position="27"/>
        <end position="468"/>
    </location>
</feature>
<gene>
    <name evidence="2" type="ORF">WH95_10240</name>
</gene>
<name>A0A0M2R999_9PROT</name>